<dbReference type="OrthoDB" id="3217301at2"/>
<feature type="domain" description="UspA" evidence="2">
    <location>
        <begin position="11"/>
        <end position="163"/>
    </location>
</feature>
<dbReference type="EMBL" id="CP039543">
    <property type="protein sequence ID" value="QJT09404.1"/>
    <property type="molecule type" value="Genomic_DNA"/>
</dbReference>
<comment type="similarity">
    <text evidence="1">Belongs to the universal stress protein A family.</text>
</comment>
<dbReference type="RefSeq" id="WP_144305298.1">
    <property type="nucleotide sequence ID" value="NZ_CP039543.1"/>
</dbReference>
<organism evidence="4 5">
    <name type="scientific">Oceanidesulfovibrio marinus</name>
    <dbReference type="NCBI Taxonomy" id="370038"/>
    <lineage>
        <taxon>Bacteria</taxon>
        <taxon>Pseudomonadati</taxon>
        <taxon>Thermodesulfobacteriota</taxon>
        <taxon>Desulfovibrionia</taxon>
        <taxon>Desulfovibrionales</taxon>
        <taxon>Desulfovibrionaceae</taxon>
        <taxon>Oceanidesulfovibrio</taxon>
    </lineage>
</organism>
<dbReference type="Proteomes" id="UP000434052">
    <property type="component" value="Unassembled WGS sequence"/>
</dbReference>
<evidence type="ECO:0000313" key="6">
    <source>
        <dbReference type="Proteomes" id="UP000503251"/>
    </source>
</evidence>
<evidence type="ECO:0000259" key="2">
    <source>
        <dbReference type="Pfam" id="PF00582"/>
    </source>
</evidence>
<dbReference type="CDD" id="cd00293">
    <property type="entry name" value="USP-like"/>
    <property type="match status" value="1"/>
</dbReference>
<proteinExistence type="inferred from homology"/>
<gene>
    <name evidence="4" type="ORF">DQK91_10400</name>
    <name evidence="3" type="ORF">E8L03_10830</name>
</gene>
<dbReference type="InterPro" id="IPR006016">
    <property type="entry name" value="UspA"/>
</dbReference>
<reference evidence="3 6" key="2">
    <citation type="submission" date="2019-04" db="EMBL/GenBank/DDBJ databases">
        <title>Isolation and culture of sulfate reducing bacteria from the cold seep of the South China Sea.</title>
        <authorList>
            <person name="Sun C."/>
            <person name="Liu R."/>
        </authorList>
    </citation>
    <scope>NUCLEOTIDE SEQUENCE [LARGE SCALE GENOMIC DNA]</scope>
    <source>
        <strain evidence="3 6">CS1</strain>
    </source>
</reference>
<evidence type="ECO:0000313" key="4">
    <source>
        <dbReference type="EMBL" id="TVM33633.1"/>
    </source>
</evidence>
<evidence type="ECO:0000313" key="3">
    <source>
        <dbReference type="EMBL" id="QJT09404.1"/>
    </source>
</evidence>
<sequence length="170" mass="18475">MKTTRLPSIGSILYATDLSENAINALGYAVSLAQGYKAKLTVLYVVPDMWEELAQQAGLNLPGYDGLSEWEELSEGQRSGAEQALKERIAEFCEHVEHCPVESSDVQVKSGRPATAILEQIEEGDYSMVVLGSHGQDMITDLLLGSVASEVVRKSPIPVLLVPLEEDELS</sequence>
<dbReference type="InterPro" id="IPR006015">
    <property type="entry name" value="Universal_stress_UspA"/>
</dbReference>
<dbReference type="Proteomes" id="UP000503251">
    <property type="component" value="Chromosome"/>
</dbReference>
<dbReference type="Pfam" id="PF00582">
    <property type="entry name" value="Usp"/>
    <property type="match status" value="1"/>
</dbReference>
<dbReference type="InterPro" id="IPR014729">
    <property type="entry name" value="Rossmann-like_a/b/a_fold"/>
</dbReference>
<reference evidence="4 5" key="1">
    <citation type="submission" date="2018-06" db="EMBL/GenBank/DDBJ databases">
        <title>Complete genome of Desulfovibrio marinus P48SEP.</title>
        <authorList>
            <person name="Crispim J.S."/>
            <person name="Vidigal P.M.P."/>
            <person name="Silva L.C.F."/>
            <person name="Araujo L.C."/>
            <person name="Laguardia C.N."/>
            <person name="Dias R.S."/>
            <person name="Sousa M.P."/>
            <person name="Paula S.O."/>
            <person name="Silva C."/>
        </authorList>
    </citation>
    <scope>NUCLEOTIDE SEQUENCE [LARGE SCALE GENOMIC DNA]</scope>
    <source>
        <strain evidence="4 5">P48SEP</strain>
    </source>
</reference>
<dbReference type="Gene3D" id="3.40.50.620">
    <property type="entry name" value="HUPs"/>
    <property type="match status" value="1"/>
</dbReference>
<keyword evidence="6" id="KW-1185">Reference proteome</keyword>
<evidence type="ECO:0000313" key="5">
    <source>
        <dbReference type="Proteomes" id="UP000434052"/>
    </source>
</evidence>
<dbReference type="PANTHER" id="PTHR46268:SF6">
    <property type="entry name" value="UNIVERSAL STRESS PROTEIN UP12"/>
    <property type="match status" value="1"/>
</dbReference>
<dbReference type="AlphaFoldDB" id="A0A6P1ZH92"/>
<dbReference type="SUPFAM" id="SSF52402">
    <property type="entry name" value="Adenine nucleotide alpha hydrolases-like"/>
    <property type="match status" value="1"/>
</dbReference>
<protein>
    <submittedName>
        <fullName evidence="4">Universal stress protein</fullName>
    </submittedName>
</protein>
<evidence type="ECO:0000256" key="1">
    <source>
        <dbReference type="ARBA" id="ARBA00008791"/>
    </source>
</evidence>
<dbReference type="PANTHER" id="PTHR46268">
    <property type="entry name" value="STRESS RESPONSE PROTEIN NHAX"/>
    <property type="match status" value="1"/>
</dbReference>
<dbReference type="PRINTS" id="PR01438">
    <property type="entry name" value="UNVRSLSTRESS"/>
</dbReference>
<name>A0A6P1ZH92_9BACT</name>
<dbReference type="EMBL" id="QMIF01000006">
    <property type="protein sequence ID" value="TVM33633.1"/>
    <property type="molecule type" value="Genomic_DNA"/>
</dbReference>
<accession>A0A6P1ZH92</accession>